<dbReference type="Proteomes" id="UP000034927">
    <property type="component" value="Unassembled WGS sequence"/>
</dbReference>
<reference evidence="2 3" key="1">
    <citation type="journal article" date="2015" name="Nature">
        <title>rRNA introns, odd ribosomes, and small enigmatic genomes across a large radiation of phyla.</title>
        <authorList>
            <person name="Brown C.T."/>
            <person name="Hug L.A."/>
            <person name="Thomas B.C."/>
            <person name="Sharon I."/>
            <person name="Castelle C.J."/>
            <person name="Singh A."/>
            <person name="Wilkins M.J."/>
            <person name="Williams K.H."/>
            <person name="Banfield J.F."/>
        </authorList>
    </citation>
    <scope>NUCLEOTIDE SEQUENCE [LARGE SCALE GENOMIC DNA]</scope>
</reference>
<keyword evidence="1" id="KW-1133">Transmembrane helix</keyword>
<accession>A0A0G0AQX1</accession>
<protein>
    <submittedName>
        <fullName evidence="2">Uncharacterized protein</fullName>
    </submittedName>
</protein>
<dbReference type="AlphaFoldDB" id="A0A0G0AQX1"/>
<keyword evidence="1" id="KW-0812">Transmembrane</keyword>
<evidence type="ECO:0000313" key="3">
    <source>
        <dbReference type="Proteomes" id="UP000034927"/>
    </source>
</evidence>
<sequence>MSDLSKITKIPNLLLWTSKMMRIELIAILIIHIVLVYYYINTNRIFCQVKAGDNFLI</sequence>
<name>A0A0G0AQX1_9BACT</name>
<gene>
    <name evidence="2" type="ORF">UR53_C0004G0012</name>
</gene>
<keyword evidence="1" id="KW-0472">Membrane</keyword>
<proteinExistence type="predicted"/>
<comment type="caution">
    <text evidence="2">The sequence shown here is derived from an EMBL/GenBank/DDBJ whole genome shotgun (WGS) entry which is preliminary data.</text>
</comment>
<feature type="transmembrane region" description="Helical" evidence="1">
    <location>
        <begin position="21"/>
        <end position="40"/>
    </location>
</feature>
<evidence type="ECO:0000256" key="1">
    <source>
        <dbReference type="SAM" id="Phobius"/>
    </source>
</evidence>
<dbReference type="EMBL" id="LBPO01000004">
    <property type="protein sequence ID" value="KKP59259.1"/>
    <property type="molecule type" value="Genomic_DNA"/>
</dbReference>
<evidence type="ECO:0000313" key="2">
    <source>
        <dbReference type="EMBL" id="KKP59259.1"/>
    </source>
</evidence>
<organism evidence="2 3">
    <name type="scientific">Candidatus Magasanikbacteria bacterium GW2011_GWC2_34_16</name>
    <dbReference type="NCBI Taxonomy" id="1619045"/>
    <lineage>
        <taxon>Bacteria</taxon>
        <taxon>Candidatus Magasanikiibacteriota</taxon>
    </lineage>
</organism>